<keyword evidence="12" id="KW-1185">Reference proteome</keyword>
<dbReference type="Proteomes" id="UP000078070">
    <property type="component" value="Chromosome"/>
</dbReference>
<comment type="subunit">
    <text evidence="9">The complex comprises the extracytoplasmic solute receptor protein and the two transmembrane proteins.</text>
</comment>
<dbReference type="OrthoDB" id="2085311at2"/>
<dbReference type="AlphaFoldDB" id="A0A1A9EYH5"/>
<dbReference type="EMBL" id="CP015839">
    <property type="protein sequence ID" value="ANG62937.1"/>
    <property type="molecule type" value="Genomic_DNA"/>
</dbReference>
<comment type="similarity">
    <text evidence="8 9">Belongs to the TRAP transporter small permease family.</text>
</comment>
<keyword evidence="7 9" id="KW-0472">Membrane</keyword>
<comment type="function">
    <text evidence="9">Part of the tripartite ATP-independent periplasmic (TRAP) transport system.</text>
</comment>
<evidence type="ECO:0000256" key="8">
    <source>
        <dbReference type="ARBA" id="ARBA00038436"/>
    </source>
</evidence>
<feature type="transmembrane region" description="Helical" evidence="9">
    <location>
        <begin position="137"/>
        <end position="158"/>
    </location>
</feature>
<evidence type="ECO:0000313" key="11">
    <source>
        <dbReference type="EMBL" id="ANG62937.1"/>
    </source>
</evidence>
<evidence type="ECO:0000256" key="2">
    <source>
        <dbReference type="ARBA" id="ARBA00022448"/>
    </source>
</evidence>
<sequence length="185" mass="20667">MKILKFCLSGLEWINTLLIRAGKSVAWVCVAAMVAAILLQVFCRYVLNNALPWPEEAARALMIWMMALVAANAYRQGSFVAIDMLHGFLPPRIRAVLKFFLLLVSALVLIQLFSLGLEFFQRGFRARAASFDLPRAWIYLAMPVCFGSMLLVNAELLLREIGRLFGSAEDFPAPVLESNTVPEAE</sequence>
<proteinExistence type="inferred from homology"/>
<dbReference type="InterPro" id="IPR007387">
    <property type="entry name" value="TRAP_DctQ"/>
</dbReference>
<gene>
    <name evidence="11" type="ORF">A8C75_10865</name>
</gene>
<dbReference type="GO" id="GO:0005886">
    <property type="term" value="C:plasma membrane"/>
    <property type="evidence" value="ECO:0007669"/>
    <property type="project" value="UniProtKB-SubCell"/>
</dbReference>
<comment type="subcellular location">
    <subcellularLocation>
        <location evidence="1 9">Cell inner membrane</location>
        <topology evidence="1 9">Multi-pass membrane protein</topology>
    </subcellularLocation>
</comment>
<dbReference type="PANTHER" id="PTHR35011:SF11">
    <property type="entry name" value="TRAP TRANSPORTER SMALL PERMEASE PROTEIN"/>
    <property type="match status" value="1"/>
</dbReference>
<feature type="transmembrane region" description="Helical" evidence="9">
    <location>
        <begin position="57"/>
        <end position="74"/>
    </location>
</feature>
<dbReference type="KEGG" id="mars:A8C75_10865"/>
<evidence type="ECO:0000259" key="10">
    <source>
        <dbReference type="Pfam" id="PF04290"/>
    </source>
</evidence>
<accession>A0A1A9EYH5</accession>
<evidence type="ECO:0000256" key="1">
    <source>
        <dbReference type="ARBA" id="ARBA00004429"/>
    </source>
</evidence>
<evidence type="ECO:0000256" key="5">
    <source>
        <dbReference type="ARBA" id="ARBA00022692"/>
    </source>
</evidence>
<protein>
    <recommendedName>
        <fullName evidence="9">TRAP transporter small permease protein</fullName>
    </recommendedName>
</protein>
<evidence type="ECO:0000256" key="6">
    <source>
        <dbReference type="ARBA" id="ARBA00022989"/>
    </source>
</evidence>
<dbReference type="PANTHER" id="PTHR35011">
    <property type="entry name" value="2,3-DIKETO-L-GULONATE TRAP TRANSPORTER SMALL PERMEASE PROTEIN YIAM"/>
    <property type="match status" value="1"/>
</dbReference>
<keyword evidence="5 9" id="KW-0812">Transmembrane</keyword>
<keyword evidence="4 9" id="KW-0997">Cell inner membrane</keyword>
<feature type="transmembrane region" description="Helical" evidence="9">
    <location>
        <begin position="21"/>
        <end position="42"/>
    </location>
</feature>
<evidence type="ECO:0000256" key="7">
    <source>
        <dbReference type="ARBA" id="ARBA00023136"/>
    </source>
</evidence>
<feature type="domain" description="Tripartite ATP-independent periplasmic transporters DctQ component" evidence="10">
    <location>
        <begin position="33"/>
        <end position="161"/>
    </location>
</feature>
<dbReference type="InterPro" id="IPR055348">
    <property type="entry name" value="DctQ"/>
</dbReference>
<reference evidence="12" key="1">
    <citation type="submission" date="2016-05" db="EMBL/GenBank/DDBJ databases">
        <authorList>
            <person name="Baek K."/>
            <person name="Yang S.-J."/>
        </authorList>
    </citation>
    <scope>NUCLEOTIDE SEQUENCE [LARGE SCALE GENOMIC DNA]</scope>
    <source>
        <strain evidence="12">ST58-10</strain>
    </source>
</reference>
<keyword evidence="2 9" id="KW-0813">Transport</keyword>
<dbReference type="STRING" id="1821621.A8C75_10865"/>
<name>A0A1A9EYH5_9GAMM</name>
<organism evidence="11 12">
    <name type="scientific">Marinobacterium aestuarii</name>
    <dbReference type="NCBI Taxonomy" id="1821621"/>
    <lineage>
        <taxon>Bacteria</taxon>
        <taxon>Pseudomonadati</taxon>
        <taxon>Pseudomonadota</taxon>
        <taxon>Gammaproteobacteria</taxon>
        <taxon>Oceanospirillales</taxon>
        <taxon>Oceanospirillaceae</taxon>
        <taxon>Marinobacterium</taxon>
    </lineage>
</organism>
<evidence type="ECO:0000256" key="4">
    <source>
        <dbReference type="ARBA" id="ARBA00022519"/>
    </source>
</evidence>
<evidence type="ECO:0000313" key="12">
    <source>
        <dbReference type="Proteomes" id="UP000078070"/>
    </source>
</evidence>
<evidence type="ECO:0000256" key="3">
    <source>
        <dbReference type="ARBA" id="ARBA00022475"/>
    </source>
</evidence>
<evidence type="ECO:0000256" key="9">
    <source>
        <dbReference type="RuleBase" id="RU369079"/>
    </source>
</evidence>
<keyword evidence="6 9" id="KW-1133">Transmembrane helix</keyword>
<dbReference type="GO" id="GO:0022857">
    <property type="term" value="F:transmembrane transporter activity"/>
    <property type="evidence" value="ECO:0007669"/>
    <property type="project" value="UniProtKB-UniRule"/>
</dbReference>
<dbReference type="GO" id="GO:0015740">
    <property type="term" value="P:C4-dicarboxylate transport"/>
    <property type="evidence" value="ECO:0007669"/>
    <property type="project" value="TreeGrafter"/>
</dbReference>
<feature type="transmembrane region" description="Helical" evidence="9">
    <location>
        <begin position="95"/>
        <end position="117"/>
    </location>
</feature>
<dbReference type="Pfam" id="PF04290">
    <property type="entry name" value="DctQ"/>
    <property type="match status" value="1"/>
</dbReference>
<keyword evidence="3" id="KW-1003">Cell membrane</keyword>
<reference evidence="11 12" key="2">
    <citation type="journal article" date="2018" name="Int. J. Syst. Evol. Microbiol.">
        <title>Marinobacterium aestuarii sp. nov., a benzene-degrading marine bacterium isolated from estuary sediment.</title>
        <authorList>
            <person name="Bae S.S."/>
            <person name="Jung J."/>
            <person name="Chung D."/>
            <person name="Baek K."/>
        </authorList>
    </citation>
    <scope>NUCLEOTIDE SEQUENCE [LARGE SCALE GENOMIC DNA]</scope>
    <source>
        <strain evidence="11 12">ST58-10</strain>
    </source>
</reference>
<dbReference type="RefSeq" id="WP_067381934.1">
    <property type="nucleotide sequence ID" value="NZ_CP015839.1"/>
</dbReference>